<evidence type="ECO:0000259" key="5">
    <source>
        <dbReference type="Pfam" id="PF25989"/>
    </source>
</evidence>
<reference evidence="6 7" key="1">
    <citation type="submission" date="2019-03" db="EMBL/GenBank/DDBJ databases">
        <title>Genomic Encyclopedia of Type Strains, Phase IV (KMG-IV): sequencing the most valuable type-strain genomes for metagenomic binning, comparative biology and taxonomic classification.</title>
        <authorList>
            <person name="Goeker M."/>
        </authorList>
    </citation>
    <scope>NUCLEOTIDE SEQUENCE [LARGE SCALE GENOMIC DNA]</scope>
    <source>
        <strain evidence="6 7">DSM 100059</strain>
    </source>
</reference>
<proteinExistence type="inferred from homology"/>
<dbReference type="EMBL" id="SODV01000001">
    <property type="protein sequence ID" value="TDX02217.1"/>
    <property type="molecule type" value="Genomic_DNA"/>
</dbReference>
<evidence type="ECO:0000259" key="3">
    <source>
        <dbReference type="Pfam" id="PF25917"/>
    </source>
</evidence>
<gene>
    <name evidence="6" type="ORF">EDB95_3270</name>
</gene>
<dbReference type="GO" id="GO:1990281">
    <property type="term" value="C:efflux pump complex"/>
    <property type="evidence" value="ECO:0007669"/>
    <property type="project" value="TreeGrafter"/>
</dbReference>
<dbReference type="Gene3D" id="2.40.420.20">
    <property type="match status" value="1"/>
</dbReference>
<evidence type="ECO:0000256" key="1">
    <source>
        <dbReference type="ARBA" id="ARBA00009477"/>
    </source>
</evidence>
<dbReference type="SUPFAM" id="SSF111369">
    <property type="entry name" value="HlyD-like secretion proteins"/>
    <property type="match status" value="1"/>
</dbReference>
<dbReference type="Gene3D" id="2.40.30.170">
    <property type="match status" value="1"/>
</dbReference>
<keyword evidence="7" id="KW-1185">Reference proteome</keyword>
<accession>A0A4R8DXQ3</accession>
<dbReference type="PANTHER" id="PTHR30469:SF15">
    <property type="entry name" value="HLYD FAMILY OF SECRETION PROTEINS"/>
    <property type="match status" value="1"/>
</dbReference>
<feature type="coiled-coil region" evidence="2">
    <location>
        <begin position="115"/>
        <end position="173"/>
    </location>
</feature>
<dbReference type="AlphaFoldDB" id="A0A4R8DXQ3"/>
<protein>
    <submittedName>
        <fullName evidence="6">RND family efflux transporter MFP subunit</fullName>
    </submittedName>
</protein>
<dbReference type="Gene3D" id="2.40.50.100">
    <property type="match status" value="1"/>
</dbReference>
<feature type="domain" description="CusB-like beta-barrel" evidence="4">
    <location>
        <begin position="208"/>
        <end position="280"/>
    </location>
</feature>
<organism evidence="6 7">
    <name type="scientific">Dinghuibacter silviterrae</name>
    <dbReference type="NCBI Taxonomy" id="1539049"/>
    <lineage>
        <taxon>Bacteria</taxon>
        <taxon>Pseudomonadati</taxon>
        <taxon>Bacteroidota</taxon>
        <taxon>Chitinophagia</taxon>
        <taxon>Chitinophagales</taxon>
        <taxon>Chitinophagaceae</taxon>
        <taxon>Dinghuibacter</taxon>
    </lineage>
</organism>
<dbReference type="Proteomes" id="UP000294498">
    <property type="component" value="Unassembled WGS sequence"/>
</dbReference>
<dbReference type="Pfam" id="PF25954">
    <property type="entry name" value="Beta-barrel_RND_2"/>
    <property type="match status" value="1"/>
</dbReference>
<dbReference type="RefSeq" id="WP_246073655.1">
    <property type="nucleotide sequence ID" value="NZ_SODV01000001.1"/>
</dbReference>
<dbReference type="InterPro" id="IPR058792">
    <property type="entry name" value="Beta-barrel_RND_2"/>
</dbReference>
<dbReference type="Pfam" id="PF25989">
    <property type="entry name" value="YknX_C"/>
    <property type="match status" value="1"/>
</dbReference>
<dbReference type="Pfam" id="PF25917">
    <property type="entry name" value="BSH_RND"/>
    <property type="match status" value="1"/>
</dbReference>
<dbReference type="GO" id="GO:0015562">
    <property type="term" value="F:efflux transmembrane transporter activity"/>
    <property type="evidence" value="ECO:0007669"/>
    <property type="project" value="TreeGrafter"/>
</dbReference>
<evidence type="ECO:0000313" key="7">
    <source>
        <dbReference type="Proteomes" id="UP000294498"/>
    </source>
</evidence>
<evidence type="ECO:0000256" key="2">
    <source>
        <dbReference type="SAM" id="Coils"/>
    </source>
</evidence>
<dbReference type="InterPro" id="IPR058637">
    <property type="entry name" value="YknX-like_C"/>
</dbReference>
<feature type="domain" description="Multidrug resistance protein MdtA-like barrel-sandwich hybrid" evidence="3">
    <location>
        <begin position="80"/>
        <end position="198"/>
    </location>
</feature>
<sequence>MSKKIRNVLLTIIIIFAALAFIVWKLGANKKENTAHTDVVKESNNGAVPVLVYVAVTTPFDPRFDANGNFVPVRSLTYLAQSAGQITQLLVDEGSYVQQGQVMAVLDDKLLQADLVNQQSRLDQAARDKARMEAALPAGGVTQKQVDDARFQYDQIAAQVEQAKKRINDASIKAPISGVVNKKYVEQGTYLALGNKIVDIVDVSRLKLTVNVPEGQVVGLKVGNKVDVTANVYPEAHYSGRITFIAVQGDANLSYPVDIEIGNDAGKPVKAGMYGTAHFTLPSMQPMMLVPRSSFNGGVNSGEVYVMKGGLARIQKVVAGRIYGDRVEVREGLNQGDTVITSGQVNLVDGTQVTVQKQ</sequence>
<evidence type="ECO:0000259" key="4">
    <source>
        <dbReference type="Pfam" id="PF25954"/>
    </source>
</evidence>
<comment type="caution">
    <text evidence="6">The sequence shown here is derived from an EMBL/GenBank/DDBJ whole genome shotgun (WGS) entry which is preliminary data.</text>
</comment>
<dbReference type="PANTHER" id="PTHR30469">
    <property type="entry name" value="MULTIDRUG RESISTANCE PROTEIN MDTA"/>
    <property type="match status" value="1"/>
</dbReference>
<comment type="similarity">
    <text evidence="1">Belongs to the membrane fusion protein (MFP) (TC 8.A.1) family.</text>
</comment>
<dbReference type="InterPro" id="IPR058625">
    <property type="entry name" value="MdtA-like_BSH"/>
</dbReference>
<name>A0A4R8DXQ3_9BACT</name>
<dbReference type="Gene3D" id="1.10.287.470">
    <property type="entry name" value="Helix hairpin bin"/>
    <property type="match status" value="1"/>
</dbReference>
<dbReference type="InterPro" id="IPR006143">
    <property type="entry name" value="RND_pump_MFP"/>
</dbReference>
<feature type="domain" description="YknX-like C-terminal permuted SH3-like" evidence="5">
    <location>
        <begin position="291"/>
        <end position="355"/>
    </location>
</feature>
<dbReference type="NCBIfam" id="TIGR01730">
    <property type="entry name" value="RND_mfp"/>
    <property type="match status" value="1"/>
</dbReference>
<keyword evidence="2" id="KW-0175">Coiled coil</keyword>
<evidence type="ECO:0000313" key="6">
    <source>
        <dbReference type="EMBL" id="TDX02217.1"/>
    </source>
</evidence>